<evidence type="ECO:0000256" key="5">
    <source>
        <dbReference type="ARBA" id="ARBA00022989"/>
    </source>
</evidence>
<dbReference type="Pfam" id="PF01914">
    <property type="entry name" value="MarC"/>
    <property type="match status" value="1"/>
</dbReference>
<comment type="caution">
    <text evidence="7">Lacks conserved residue(s) required for the propagation of feature annotation.</text>
</comment>
<feature type="transmembrane region" description="Helical" evidence="7">
    <location>
        <begin position="136"/>
        <end position="157"/>
    </location>
</feature>
<protein>
    <recommendedName>
        <fullName evidence="7">UPF0056 membrane protein</fullName>
    </recommendedName>
</protein>
<evidence type="ECO:0000256" key="2">
    <source>
        <dbReference type="ARBA" id="ARBA00009784"/>
    </source>
</evidence>
<evidence type="ECO:0000256" key="4">
    <source>
        <dbReference type="ARBA" id="ARBA00022692"/>
    </source>
</evidence>
<dbReference type="PANTHER" id="PTHR33508:SF10">
    <property type="entry name" value="UPF0056 INNER MEMBRANE PROTEIN YHGN"/>
    <property type="match status" value="1"/>
</dbReference>
<comment type="similarity">
    <text evidence="2 7">Belongs to the UPF0056 (MarC) family.</text>
</comment>
<evidence type="ECO:0000313" key="9">
    <source>
        <dbReference type="Proteomes" id="UP000037939"/>
    </source>
</evidence>
<dbReference type="GO" id="GO:0005886">
    <property type="term" value="C:plasma membrane"/>
    <property type="evidence" value="ECO:0007669"/>
    <property type="project" value="UniProtKB-SubCell"/>
</dbReference>
<dbReference type="AlphaFoldDB" id="A0A0N0GMK8"/>
<dbReference type="STRING" id="857265.WG78_15280"/>
<comment type="subcellular location">
    <subcellularLocation>
        <location evidence="1 7">Cell membrane</location>
        <topology evidence="1 7">Multi-pass membrane protein</topology>
    </subcellularLocation>
</comment>
<feature type="transmembrane region" description="Helical" evidence="7">
    <location>
        <begin position="107"/>
        <end position="129"/>
    </location>
</feature>
<keyword evidence="9" id="KW-1185">Reference proteome</keyword>
<organism evidence="8 9">
    <name type="scientific">Amantichitinum ursilacus</name>
    <dbReference type="NCBI Taxonomy" id="857265"/>
    <lineage>
        <taxon>Bacteria</taxon>
        <taxon>Pseudomonadati</taxon>
        <taxon>Pseudomonadota</taxon>
        <taxon>Betaproteobacteria</taxon>
        <taxon>Neisseriales</taxon>
        <taxon>Chitinibacteraceae</taxon>
        <taxon>Amantichitinum</taxon>
    </lineage>
</organism>
<sequence length="200" mass="21841">MTHTFLSAFVLLLLVTDPFGGIPLFVSLLKNVPAHRRRLVIIRETLVAFGILLAFMVFGRAFLQVMHLSETSLGIAGGVILFLIALRMVFPHAQGVFGDHDGSSEPFIVPLAVPLLAGPSALATVLLLVSHEPERIFEWIGALALTMLVCGLAMAFAERISKWLGEQLTQAFERLMGLILTAIAVEMLLSGIREYLHTLP</sequence>
<comment type="caution">
    <text evidence="8">The sequence shown here is derived from an EMBL/GenBank/DDBJ whole genome shotgun (WGS) entry which is preliminary data.</text>
</comment>
<evidence type="ECO:0000256" key="6">
    <source>
        <dbReference type="ARBA" id="ARBA00023136"/>
    </source>
</evidence>
<evidence type="ECO:0000256" key="3">
    <source>
        <dbReference type="ARBA" id="ARBA00022475"/>
    </source>
</evidence>
<dbReference type="RefSeq" id="WP_053938704.1">
    <property type="nucleotide sequence ID" value="NZ_LAQT01000014.1"/>
</dbReference>
<evidence type="ECO:0000256" key="1">
    <source>
        <dbReference type="ARBA" id="ARBA00004651"/>
    </source>
</evidence>
<keyword evidence="5 7" id="KW-1133">Transmembrane helix</keyword>
<gene>
    <name evidence="8" type="ORF">WG78_15280</name>
</gene>
<dbReference type="InterPro" id="IPR002771">
    <property type="entry name" value="Multi_antbiot-R_MarC"/>
</dbReference>
<keyword evidence="4 7" id="KW-0812">Transmembrane</keyword>
<evidence type="ECO:0000313" key="8">
    <source>
        <dbReference type="EMBL" id="KPC51733.1"/>
    </source>
</evidence>
<feature type="transmembrane region" description="Helical" evidence="7">
    <location>
        <begin position="45"/>
        <end position="63"/>
    </location>
</feature>
<keyword evidence="6 7" id="KW-0472">Membrane</keyword>
<accession>A0A0N0GMK8</accession>
<dbReference type="NCBIfam" id="TIGR00427">
    <property type="entry name" value="NAAT family transporter"/>
    <property type="match status" value="1"/>
</dbReference>
<dbReference type="OrthoDB" id="21094at2"/>
<name>A0A0N0GMK8_9NEIS</name>
<dbReference type="PANTHER" id="PTHR33508">
    <property type="entry name" value="UPF0056 MEMBRANE PROTEIN YHCE"/>
    <property type="match status" value="1"/>
</dbReference>
<feature type="transmembrane region" description="Helical" evidence="7">
    <location>
        <begin position="75"/>
        <end position="95"/>
    </location>
</feature>
<keyword evidence="3" id="KW-1003">Cell membrane</keyword>
<dbReference type="PATRIC" id="fig|857265.3.peg.3144"/>
<evidence type="ECO:0000256" key="7">
    <source>
        <dbReference type="RuleBase" id="RU362048"/>
    </source>
</evidence>
<proteinExistence type="inferred from homology"/>
<dbReference type="Proteomes" id="UP000037939">
    <property type="component" value="Unassembled WGS sequence"/>
</dbReference>
<feature type="transmembrane region" description="Helical" evidence="7">
    <location>
        <begin position="177"/>
        <end position="196"/>
    </location>
</feature>
<reference evidence="8 9" key="1">
    <citation type="submission" date="2015-07" db="EMBL/GenBank/DDBJ databases">
        <title>Draft genome sequence of the Amantichitinum ursilacus IGB-41, a new chitin-degrading bacterium.</title>
        <authorList>
            <person name="Kirstahler P."/>
            <person name="Guenther M."/>
            <person name="Grumaz C."/>
            <person name="Rupp S."/>
            <person name="Zibek S."/>
            <person name="Sohn K."/>
        </authorList>
    </citation>
    <scope>NUCLEOTIDE SEQUENCE [LARGE SCALE GENOMIC DNA]</scope>
    <source>
        <strain evidence="8 9">IGB-41</strain>
    </source>
</reference>
<dbReference type="EMBL" id="LAQT01000014">
    <property type="protein sequence ID" value="KPC51733.1"/>
    <property type="molecule type" value="Genomic_DNA"/>
</dbReference>